<dbReference type="EnsemblMetazoa" id="PPA34910.1">
    <property type="protein sequence ID" value="PPA34910.1"/>
    <property type="gene ID" value="WBGene00273279"/>
</dbReference>
<accession>A0A8R1ULD0</accession>
<name>A0A2A6C7M0_PRIPA</name>
<evidence type="ECO:0000313" key="1">
    <source>
        <dbReference type="EnsemblMetazoa" id="PPA34910.1"/>
    </source>
</evidence>
<organism evidence="1 2">
    <name type="scientific">Pristionchus pacificus</name>
    <name type="common">Parasitic nematode worm</name>
    <dbReference type="NCBI Taxonomy" id="54126"/>
    <lineage>
        <taxon>Eukaryota</taxon>
        <taxon>Metazoa</taxon>
        <taxon>Ecdysozoa</taxon>
        <taxon>Nematoda</taxon>
        <taxon>Chromadorea</taxon>
        <taxon>Rhabditida</taxon>
        <taxon>Rhabditina</taxon>
        <taxon>Diplogasteromorpha</taxon>
        <taxon>Diplogasteroidea</taxon>
        <taxon>Neodiplogasteridae</taxon>
        <taxon>Pristionchus</taxon>
    </lineage>
</organism>
<accession>A0A2A6C7M0</accession>
<dbReference type="AlphaFoldDB" id="A0A2A6C7M0"/>
<proteinExistence type="predicted"/>
<evidence type="ECO:0000313" key="2">
    <source>
        <dbReference type="Proteomes" id="UP000005239"/>
    </source>
</evidence>
<reference evidence="2" key="1">
    <citation type="journal article" date="2008" name="Nat. Genet.">
        <title>The Pristionchus pacificus genome provides a unique perspective on nematode lifestyle and parasitism.</title>
        <authorList>
            <person name="Dieterich C."/>
            <person name="Clifton S.W."/>
            <person name="Schuster L.N."/>
            <person name="Chinwalla A."/>
            <person name="Delehaunty K."/>
            <person name="Dinkelacker I."/>
            <person name="Fulton L."/>
            <person name="Fulton R."/>
            <person name="Godfrey J."/>
            <person name="Minx P."/>
            <person name="Mitreva M."/>
            <person name="Roeseler W."/>
            <person name="Tian H."/>
            <person name="Witte H."/>
            <person name="Yang S.P."/>
            <person name="Wilson R.K."/>
            <person name="Sommer R.J."/>
        </authorList>
    </citation>
    <scope>NUCLEOTIDE SEQUENCE [LARGE SCALE GENOMIC DNA]</scope>
    <source>
        <strain evidence="2">PS312</strain>
    </source>
</reference>
<keyword evidence="2" id="KW-1185">Reference proteome</keyword>
<reference evidence="1" key="2">
    <citation type="submission" date="2022-06" db="UniProtKB">
        <authorList>
            <consortium name="EnsemblMetazoa"/>
        </authorList>
    </citation>
    <scope>IDENTIFICATION</scope>
    <source>
        <strain evidence="1">PS312</strain>
    </source>
</reference>
<sequence length="109" mass="12736">MRITWIEVMTKAEPQPARNHRNVQRESEEAYHEPLGQLCKVRCEGALSSLYIVANSRCLIVVSRSLPDLQGHLAHSQLLISQFKRKLETWDFRKRDRVTVTHNLTLRTQ</sequence>
<gene>
    <name evidence="1" type="primary">WBGene00273279</name>
</gene>
<dbReference type="Proteomes" id="UP000005239">
    <property type="component" value="Unassembled WGS sequence"/>
</dbReference>
<protein>
    <submittedName>
        <fullName evidence="1">Uncharacterized protein</fullName>
    </submittedName>
</protein>